<name>A0A845STZ4_9FIRM</name>
<dbReference type="Proteomes" id="UP000462501">
    <property type="component" value="Unassembled WGS sequence"/>
</dbReference>
<evidence type="ECO:0000313" key="2">
    <source>
        <dbReference type="Proteomes" id="UP000462501"/>
    </source>
</evidence>
<proteinExistence type="predicted"/>
<gene>
    <name evidence="1" type="ORF">FMM72_00715</name>
</gene>
<reference evidence="1 2" key="1">
    <citation type="submission" date="2019-06" db="EMBL/GenBank/DDBJ databases">
        <title>Draft genome sequences of 15 bacterial species constituting the stable defined intestinal microbiota of the GM15 gnotobiotic mouse model.</title>
        <authorList>
            <person name="Elie C."/>
            <person name="Mathieu A."/>
            <person name="Saliou A."/>
            <person name="Darnaud M."/>
            <person name="Leulier F."/>
            <person name="Tamellini A."/>
        </authorList>
    </citation>
    <scope>NUCLEOTIDE SEQUENCE [LARGE SCALE GENOMIC DNA]</scope>
    <source>
        <strain evidence="1 2">JM4-15</strain>
    </source>
</reference>
<accession>A0A845STZ4</accession>
<sequence length="479" mass="55543">MQDDGYITCMNLNTKKRERFGKGQKRKARSEDEELQEYREILPSYIFGLRYALTKKGREYLGAYNPKRYREITDLILTPNEYDERKVYRLSLLSETRAMTEQAGFSIHPQTKPPLSSLSNFPDLAADRPAFSALPATGASGCFVGVENSIFNLGTFRYYESNIRHHYGQEFRDTKTYPFRETPIGCVYLLPELQALARMEAEYSGVNQEEADKTRYSRLSGVFFSGNGPYRIYNTERTAIKLRKNGEETMRSYINSWAGMVYKRSLTLVRDDGHGNPVEESIEPKIRGAILFGDETHQAAVSVILQTIQSEIGYGRGRDEKELSKNYNLRIIPDTYYLPVIQEAIPLYALMVFPHWPMYLKEFGKEYWRSLCKTKNASAIIREYIGEMTVDGELEDGSTLVTLAALHLDTVRWIMGELPLSEKPFTILTMEWQEPFWKSLLKEIHPEDAEKLNIIFIPQEELERYVEILHYTEEVPYRL</sequence>
<protein>
    <submittedName>
        <fullName evidence="1">Uncharacterized protein</fullName>
    </submittedName>
</protein>
<dbReference type="AlphaFoldDB" id="A0A845STZ4"/>
<dbReference type="EMBL" id="VIQT01000002">
    <property type="protein sequence ID" value="NDO37782.1"/>
    <property type="molecule type" value="Genomic_DNA"/>
</dbReference>
<dbReference type="RefSeq" id="WP_162220265.1">
    <property type="nucleotide sequence ID" value="NZ_VIQT01000002.1"/>
</dbReference>
<organism evidence="1 2">
    <name type="scientific">Anaerotruncus colihominis</name>
    <dbReference type="NCBI Taxonomy" id="169435"/>
    <lineage>
        <taxon>Bacteria</taxon>
        <taxon>Bacillati</taxon>
        <taxon>Bacillota</taxon>
        <taxon>Clostridia</taxon>
        <taxon>Eubacteriales</taxon>
        <taxon>Oscillospiraceae</taxon>
        <taxon>Anaerotruncus</taxon>
    </lineage>
</organism>
<comment type="caution">
    <text evidence="1">The sequence shown here is derived from an EMBL/GenBank/DDBJ whole genome shotgun (WGS) entry which is preliminary data.</text>
</comment>
<evidence type="ECO:0000313" key="1">
    <source>
        <dbReference type="EMBL" id="NDO37782.1"/>
    </source>
</evidence>